<evidence type="ECO:0000256" key="2">
    <source>
        <dbReference type="PROSITE-ProRule" id="PRU00591"/>
    </source>
</evidence>
<gene>
    <name evidence="4" type="ORF">WMO41_04315</name>
</gene>
<feature type="repeat" description="Cell wall-binding" evidence="2">
    <location>
        <begin position="93"/>
        <end position="112"/>
    </location>
</feature>
<dbReference type="EMBL" id="JBBMFJ010000006">
    <property type="protein sequence ID" value="MEQ2562395.1"/>
    <property type="molecule type" value="Genomic_DNA"/>
</dbReference>
<dbReference type="PROSITE" id="PS51170">
    <property type="entry name" value="CW"/>
    <property type="match status" value="1"/>
</dbReference>
<keyword evidence="3" id="KW-0732">Signal</keyword>
<evidence type="ECO:0000256" key="3">
    <source>
        <dbReference type="SAM" id="SignalP"/>
    </source>
</evidence>
<sequence>MMKMTGVMKRAAVLCMAVLLTLSSAFLSYAENGWKRSGSVWNYYYSNGKMAKNTWIKNGDVLFWIEEDGAMATSKWHEQDHTWYYLDASGAAVTGWKEIDGKWYYFKEDHAMATEETIGSYYVGKDGAWDSRK</sequence>
<evidence type="ECO:0000313" key="5">
    <source>
        <dbReference type="Proteomes" id="UP001437460"/>
    </source>
</evidence>
<dbReference type="SUPFAM" id="SSF69360">
    <property type="entry name" value="Cell wall binding repeat"/>
    <property type="match status" value="1"/>
</dbReference>
<dbReference type="RefSeq" id="WP_349228712.1">
    <property type="nucleotide sequence ID" value="NZ_JBBMFJ010000006.1"/>
</dbReference>
<evidence type="ECO:0000313" key="4">
    <source>
        <dbReference type="EMBL" id="MEQ2562395.1"/>
    </source>
</evidence>
<dbReference type="Proteomes" id="UP001437460">
    <property type="component" value="Unassembled WGS sequence"/>
</dbReference>
<keyword evidence="1" id="KW-0677">Repeat</keyword>
<dbReference type="Gene3D" id="2.10.270.10">
    <property type="entry name" value="Cholin Binding"/>
    <property type="match status" value="1"/>
</dbReference>
<proteinExistence type="predicted"/>
<feature type="signal peptide" evidence="3">
    <location>
        <begin position="1"/>
        <end position="30"/>
    </location>
</feature>
<protein>
    <recommendedName>
        <fullName evidence="6">Cell wall binding repeat-containing protein</fullName>
    </recommendedName>
</protein>
<evidence type="ECO:0008006" key="6">
    <source>
        <dbReference type="Google" id="ProtNLM"/>
    </source>
</evidence>
<dbReference type="InterPro" id="IPR018337">
    <property type="entry name" value="Cell_wall/Cho-bd_repeat"/>
</dbReference>
<keyword evidence="5" id="KW-1185">Reference proteome</keyword>
<accession>A0ABV1HJC5</accession>
<name>A0ABV1HJC5_9FIRM</name>
<evidence type="ECO:0000256" key="1">
    <source>
        <dbReference type="ARBA" id="ARBA00022737"/>
    </source>
</evidence>
<reference evidence="4 5" key="1">
    <citation type="submission" date="2024-03" db="EMBL/GenBank/DDBJ databases">
        <title>Human intestinal bacterial collection.</title>
        <authorList>
            <person name="Pauvert C."/>
            <person name="Hitch T.C.A."/>
            <person name="Clavel T."/>
        </authorList>
    </citation>
    <scope>NUCLEOTIDE SEQUENCE [LARGE SCALE GENOMIC DNA]</scope>
    <source>
        <strain evidence="4 5">CLA-AP-H27</strain>
    </source>
</reference>
<organism evidence="4 5">
    <name type="scientific">Ventrimonas faecis</name>
    <dbReference type="NCBI Taxonomy" id="3133170"/>
    <lineage>
        <taxon>Bacteria</taxon>
        <taxon>Bacillati</taxon>
        <taxon>Bacillota</taxon>
        <taxon>Clostridia</taxon>
        <taxon>Lachnospirales</taxon>
        <taxon>Lachnospiraceae</taxon>
        <taxon>Ventrimonas</taxon>
    </lineage>
</organism>
<comment type="caution">
    <text evidence="4">The sequence shown here is derived from an EMBL/GenBank/DDBJ whole genome shotgun (WGS) entry which is preliminary data.</text>
</comment>
<dbReference type="Pfam" id="PF19085">
    <property type="entry name" value="Choline_bind_2"/>
    <property type="match status" value="1"/>
</dbReference>
<dbReference type="Pfam" id="PF19127">
    <property type="entry name" value="Choline_bind_3"/>
    <property type="match status" value="1"/>
</dbReference>
<feature type="chain" id="PRO_5045492846" description="Cell wall binding repeat-containing protein" evidence="3">
    <location>
        <begin position="31"/>
        <end position="133"/>
    </location>
</feature>